<dbReference type="PANTHER" id="PTHR34408">
    <property type="entry name" value="FAMILY PROTEIN, PUTATIVE-RELATED"/>
    <property type="match status" value="1"/>
</dbReference>
<sequence length="192" mass="22557">MINIKKYLVALNIDSSWENILKKYLLGYNIIKEKDIKMFLAQTSHESYNYKRLEESFKYRPEVLIKIFPKYFKTIEEAKDILSRGDEALANRVYGGRLGNNFDEGYKYRGRGIIQLTGKSNYIHYGRLLNIDLVNNPDWLLEKNVAVNITCCYWINRGLLGIDDIRKATKKINGGYNGLEDRIKRYKKIENL</sequence>
<protein>
    <submittedName>
        <fullName evidence="2">Glycoside hydrolase family 19 protein</fullName>
    </submittedName>
</protein>
<dbReference type="AlphaFoldDB" id="A0A5C8EP74"/>
<evidence type="ECO:0000259" key="1">
    <source>
        <dbReference type="Pfam" id="PF00182"/>
    </source>
</evidence>
<reference evidence="2 3" key="1">
    <citation type="journal article" date="1992" name="Lakartidningen">
        <title>[Penicillin V and not amoxicillin is the first choice preparation in acute otitis].</title>
        <authorList>
            <person name="Kamme C."/>
            <person name="Lundgren K."/>
            <person name="Prellner K."/>
        </authorList>
    </citation>
    <scope>NUCLEOTIDE SEQUENCE [LARGE SCALE GENOMIC DNA]</scope>
    <source>
        <strain evidence="2 3">PC5538III-hc</strain>
    </source>
</reference>
<dbReference type="GO" id="GO:0004568">
    <property type="term" value="F:chitinase activity"/>
    <property type="evidence" value="ECO:0007669"/>
    <property type="project" value="InterPro"/>
</dbReference>
<keyword evidence="2" id="KW-0378">Hydrolase</keyword>
<dbReference type="InterPro" id="IPR023346">
    <property type="entry name" value="Lysozyme-like_dom_sf"/>
</dbReference>
<accession>A0A5C8EP74</accession>
<evidence type="ECO:0000313" key="2">
    <source>
        <dbReference type="EMBL" id="TXJ39839.1"/>
    </source>
</evidence>
<name>A0A5C8EP74_BRAPL</name>
<dbReference type="Proteomes" id="UP000323176">
    <property type="component" value="Unassembled WGS sequence"/>
</dbReference>
<evidence type="ECO:0000313" key="3">
    <source>
        <dbReference type="Proteomes" id="UP000323176"/>
    </source>
</evidence>
<dbReference type="PANTHER" id="PTHR34408:SF1">
    <property type="entry name" value="GLYCOSYL HYDROLASE FAMILY 19 DOMAIN-CONTAINING PROTEIN HI_1415"/>
    <property type="match status" value="1"/>
</dbReference>
<dbReference type="OrthoDB" id="308800at2"/>
<dbReference type="Gene3D" id="1.10.530.10">
    <property type="match status" value="1"/>
</dbReference>
<dbReference type="EMBL" id="SAXY01000055">
    <property type="protein sequence ID" value="TXJ39839.1"/>
    <property type="molecule type" value="Genomic_DNA"/>
</dbReference>
<proteinExistence type="predicted"/>
<dbReference type="SUPFAM" id="SSF53955">
    <property type="entry name" value="Lysozyme-like"/>
    <property type="match status" value="1"/>
</dbReference>
<dbReference type="GO" id="GO:0016998">
    <property type="term" value="P:cell wall macromolecule catabolic process"/>
    <property type="evidence" value="ECO:0007669"/>
    <property type="project" value="InterPro"/>
</dbReference>
<comment type="caution">
    <text evidence="2">The sequence shown here is derived from an EMBL/GenBank/DDBJ whole genome shotgun (WGS) entry which is preliminary data.</text>
</comment>
<dbReference type="InterPro" id="IPR052354">
    <property type="entry name" value="Cell_Wall_Dynamics_Protein"/>
</dbReference>
<gene>
    <name evidence="2" type="ORF">EPJ72_09220</name>
</gene>
<feature type="domain" description="Glycoside hydrolase family 19 catalytic" evidence="1">
    <location>
        <begin position="103"/>
        <end position="154"/>
    </location>
</feature>
<dbReference type="Pfam" id="PF00182">
    <property type="entry name" value="Glyco_hydro_19"/>
    <property type="match status" value="1"/>
</dbReference>
<organism evidence="2 3">
    <name type="scientific">Brachyspira pilosicoli</name>
    <name type="common">Serpulina pilosicoli</name>
    <dbReference type="NCBI Taxonomy" id="52584"/>
    <lineage>
        <taxon>Bacteria</taxon>
        <taxon>Pseudomonadati</taxon>
        <taxon>Spirochaetota</taxon>
        <taxon>Spirochaetia</taxon>
        <taxon>Brachyspirales</taxon>
        <taxon>Brachyspiraceae</taxon>
        <taxon>Brachyspira</taxon>
    </lineage>
</organism>
<dbReference type="InterPro" id="IPR000726">
    <property type="entry name" value="Glyco_hydro_19_cat"/>
</dbReference>
<dbReference type="GO" id="GO:0006032">
    <property type="term" value="P:chitin catabolic process"/>
    <property type="evidence" value="ECO:0007669"/>
    <property type="project" value="InterPro"/>
</dbReference>